<dbReference type="SUPFAM" id="SSF56672">
    <property type="entry name" value="DNA/RNA polymerases"/>
    <property type="match status" value="1"/>
</dbReference>
<evidence type="ECO:0000313" key="2">
    <source>
        <dbReference type="EMBL" id="CAG9137748.1"/>
    </source>
</evidence>
<name>A0A8S4GG18_PLUXY</name>
<dbReference type="Proteomes" id="UP000653454">
    <property type="component" value="Unassembled WGS sequence"/>
</dbReference>
<proteinExistence type="predicted"/>
<dbReference type="InterPro" id="IPR043502">
    <property type="entry name" value="DNA/RNA_pol_sf"/>
</dbReference>
<dbReference type="InterPro" id="IPR008042">
    <property type="entry name" value="Retrotrans_Pao"/>
</dbReference>
<evidence type="ECO:0000256" key="1">
    <source>
        <dbReference type="SAM" id="MobiDB-lite"/>
    </source>
</evidence>
<evidence type="ECO:0000313" key="3">
    <source>
        <dbReference type="Proteomes" id="UP000653454"/>
    </source>
</evidence>
<sequence>MPQLLRVLCDQGSEASFCTEEVAQLLSYPRTKIHAEIRGIGDDNPKTSSYSINITLRPRFSSEFNLPVTLIILPKLTSALPRNDIEQVEAQKIDNKLIADPTYYKKGPIDIILGAHDYSKILREGLENFNDGIIAQYTEFGWILSGLCLNNINTEIKILNMTTRINKDVDQLASFWELEEISETKKMSKEDEICETFYEKTTVRNPDGTYTVRLPFKDHKIEYGESRQKAAARLLQLEKQFSRNENLQQQYKDFMDEYLKLGHMRKVNRKDYSKGKYYIPHQAVIREDSLSTKLRVVFDASSKTSTKMSLNDNLHKGPRLQQDLTSILLRWRMHKYAFMADIMKMYRYIKIYKKDMPYQRILWRPSNDQPIDEYELTTVTYGTASAPYLAVKTLQKLAIDEKDNFPLASATTLQDFYVDDILSGAHDIATAKELQNQLITMFKKGGFQLRKWSTNDMELIENISDDTNDDQLLKFPLEESRKSLGVTWSPSKDNFYFQVTVTKNEKPTKRFIMSEIAKLFDPLGWLAPVIITMKLLVQELWTNGTEWDQKVDEKTCKKWLDIQNNLKQLENINIPRWYWITDKNDIELHGFSDASEKAYGAVIYCRVKFNDCYHVTLVQAKSKVAPKKQKTTLPRLELCAALLLTKLMGKVQTSLKCPDASIYCWTDSMITLGWIKGEAERWQTFVANRVSDIKKLLPNVSWNHVVSGDNPADIVSRGIEPQKLETCTLWWKGPQWLHKDNLPLTKTMPDTCQEIKSYATSIKETTDKKKELWERFSNFERMVKRWIQTRRLGQPGVLPEAPVHSIPKLHRPTMTPPAKPPRQRQESTIELYQLGSTSSEAPECSDEP</sequence>
<feature type="compositionally biased region" description="Polar residues" evidence="1">
    <location>
        <begin position="826"/>
        <end position="840"/>
    </location>
</feature>
<protein>
    <submittedName>
        <fullName evidence="2">(diamondback moth) hypothetical protein</fullName>
    </submittedName>
</protein>
<reference evidence="2" key="1">
    <citation type="submission" date="2020-11" db="EMBL/GenBank/DDBJ databases">
        <authorList>
            <person name="Whiteford S."/>
        </authorList>
    </citation>
    <scope>NUCLEOTIDE SEQUENCE</scope>
</reference>
<organism evidence="2 3">
    <name type="scientific">Plutella xylostella</name>
    <name type="common">Diamondback moth</name>
    <name type="synonym">Plutella maculipennis</name>
    <dbReference type="NCBI Taxonomy" id="51655"/>
    <lineage>
        <taxon>Eukaryota</taxon>
        <taxon>Metazoa</taxon>
        <taxon>Ecdysozoa</taxon>
        <taxon>Arthropoda</taxon>
        <taxon>Hexapoda</taxon>
        <taxon>Insecta</taxon>
        <taxon>Pterygota</taxon>
        <taxon>Neoptera</taxon>
        <taxon>Endopterygota</taxon>
        <taxon>Lepidoptera</taxon>
        <taxon>Glossata</taxon>
        <taxon>Ditrysia</taxon>
        <taxon>Yponomeutoidea</taxon>
        <taxon>Plutellidae</taxon>
        <taxon>Plutella</taxon>
    </lineage>
</organism>
<dbReference type="AlphaFoldDB" id="A0A8S4GG18"/>
<gene>
    <name evidence="2" type="ORF">PLXY2_LOCUS15999</name>
</gene>
<dbReference type="Pfam" id="PF05380">
    <property type="entry name" value="Peptidase_A17"/>
    <property type="match status" value="1"/>
</dbReference>
<dbReference type="CDD" id="cd01644">
    <property type="entry name" value="RT_pepA17"/>
    <property type="match status" value="1"/>
</dbReference>
<dbReference type="GO" id="GO:0071897">
    <property type="term" value="P:DNA biosynthetic process"/>
    <property type="evidence" value="ECO:0007669"/>
    <property type="project" value="UniProtKB-ARBA"/>
</dbReference>
<dbReference type="PANTHER" id="PTHR47331:SF5">
    <property type="entry name" value="RIBONUCLEASE H"/>
    <property type="match status" value="1"/>
</dbReference>
<dbReference type="EMBL" id="CAJHNJ030000402">
    <property type="protein sequence ID" value="CAG9137748.1"/>
    <property type="molecule type" value="Genomic_DNA"/>
</dbReference>
<comment type="caution">
    <text evidence="2">The sequence shown here is derived from an EMBL/GenBank/DDBJ whole genome shotgun (WGS) entry which is preliminary data.</text>
</comment>
<dbReference type="PANTHER" id="PTHR47331">
    <property type="entry name" value="PHD-TYPE DOMAIN-CONTAINING PROTEIN"/>
    <property type="match status" value="1"/>
</dbReference>
<accession>A0A8S4GG18</accession>
<keyword evidence="3" id="KW-1185">Reference proteome</keyword>
<feature type="region of interest" description="Disordered" evidence="1">
    <location>
        <begin position="796"/>
        <end position="848"/>
    </location>
</feature>